<gene>
    <name evidence="3" type="ORF">FZ041_03235</name>
</gene>
<dbReference type="InterPro" id="IPR011004">
    <property type="entry name" value="Trimer_LpxA-like_sf"/>
</dbReference>
<dbReference type="AlphaFoldDB" id="A0A5D6WPT5"/>
<dbReference type="Gene3D" id="2.160.10.10">
    <property type="entry name" value="Hexapeptide repeat proteins"/>
    <property type="match status" value="1"/>
</dbReference>
<dbReference type="Proteomes" id="UP000322783">
    <property type="component" value="Unassembled WGS sequence"/>
</dbReference>
<dbReference type="RefSeq" id="WP_304621468.1">
    <property type="nucleotide sequence ID" value="NZ_VTOZ01000005.1"/>
</dbReference>
<keyword evidence="3" id="KW-0012">Acyltransferase</keyword>
<comment type="caution">
    <text evidence="3">The sequence shown here is derived from an EMBL/GenBank/DDBJ whole genome shotgun (WGS) entry which is preliminary data.</text>
</comment>
<dbReference type="SUPFAM" id="SSF51161">
    <property type="entry name" value="Trimeric LpxA-like enzymes"/>
    <property type="match status" value="1"/>
</dbReference>
<name>A0A5D6WPT5_9FIRM</name>
<evidence type="ECO:0000313" key="3">
    <source>
        <dbReference type="EMBL" id="TYZ29943.1"/>
    </source>
</evidence>
<keyword evidence="4" id="KW-1185">Reference proteome</keyword>
<evidence type="ECO:0000313" key="4">
    <source>
        <dbReference type="Proteomes" id="UP000322783"/>
    </source>
</evidence>
<dbReference type="InterPro" id="IPR001451">
    <property type="entry name" value="Hexapep"/>
</dbReference>
<dbReference type="Pfam" id="PF00132">
    <property type="entry name" value="Hexapep"/>
    <property type="match status" value="1"/>
</dbReference>
<proteinExistence type="predicted"/>
<dbReference type="CDD" id="cd04647">
    <property type="entry name" value="LbH_MAT_like"/>
    <property type="match status" value="1"/>
</dbReference>
<dbReference type="GO" id="GO:0016746">
    <property type="term" value="F:acyltransferase activity"/>
    <property type="evidence" value="ECO:0007669"/>
    <property type="project" value="UniProtKB-KW"/>
</dbReference>
<keyword evidence="1 3" id="KW-0808">Transferase</keyword>
<evidence type="ECO:0000256" key="1">
    <source>
        <dbReference type="ARBA" id="ARBA00022679"/>
    </source>
</evidence>
<dbReference type="PANTHER" id="PTHR23416:SF78">
    <property type="entry name" value="LIPOPOLYSACCHARIDE BIOSYNTHESIS O-ACETYL TRANSFERASE WBBJ-RELATED"/>
    <property type="match status" value="1"/>
</dbReference>
<accession>A0A5D6WPT5</accession>
<reference evidence="3 4" key="1">
    <citation type="submission" date="2019-08" db="EMBL/GenBank/DDBJ databases">
        <title>Selenomonas sp. mPRGC5 and Selenomonas sp. mPRGC8 isolated from ruminal fluid of dairy goat (Capra hircus).</title>
        <authorList>
            <person name="Poothong S."/>
            <person name="Nuengjamnong C."/>
            <person name="Tanasupawat S."/>
        </authorList>
    </citation>
    <scope>NUCLEOTIDE SEQUENCE [LARGE SCALE GENOMIC DNA]</scope>
    <source>
        <strain evidence="4">mPRGC8</strain>
    </source>
</reference>
<keyword evidence="2" id="KW-0677">Repeat</keyword>
<dbReference type="InterPro" id="IPR018357">
    <property type="entry name" value="Hexapep_transf_CS"/>
</dbReference>
<dbReference type="PROSITE" id="PS00101">
    <property type="entry name" value="HEXAPEP_TRANSFERASES"/>
    <property type="match status" value="1"/>
</dbReference>
<dbReference type="InterPro" id="IPR051159">
    <property type="entry name" value="Hexapeptide_acetyltransf"/>
</dbReference>
<sequence>NIGEYVHIGCTHRVVIGNDVLMGSKVYITDHNHGIYRGNDVSSPDIPPAKRRLTEGESVEIGDRCWIGEFVTILPGVTIGEGSIIGSHSTVTHDIPANSIAVGSPARVVKMWDESSQQWLKMKKGS</sequence>
<protein>
    <submittedName>
        <fullName evidence="3">Acyltransferase</fullName>
    </submittedName>
</protein>
<organism evidence="3 4">
    <name type="scientific">Selenomonas caprae</name>
    <dbReference type="NCBI Taxonomy" id="2606905"/>
    <lineage>
        <taxon>Bacteria</taxon>
        <taxon>Bacillati</taxon>
        <taxon>Bacillota</taxon>
        <taxon>Negativicutes</taxon>
        <taxon>Selenomonadales</taxon>
        <taxon>Selenomonadaceae</taxon>
        <taxon>Selenomonas</taxon>
    </lineage>
</organism>
<dbReference type="EMBL" id="VTOZ01000005">
    <property type="protein sequence ID" value="TYZ29943.1"/>
    <property type="molecule type" value="Genomic_DNA"/>
</dbReference>
<feature type="non-terminal residue" evidence="3">
    <location>
        <position position="1"/>
    </location>
</feature>
<evidence type="ECO:0000256" key="2">
    <source>
        <dbReference type="ARBA" id="ARBA00022737"/>
    </source>
</evidence>
<dbReference type="PANTHER" id="PTHR23416">
    <property type="entry name" value="SIALIC ACID SYNTHASE-RELATED"/>
    <property type="match status" value="1"/>
</dbReference>